<dbReference type="PROSITE" id="PS50928">
    <property type="entry name" value="ABC_TM1"/>
    <property type="match status" value="1"/>
</dbReference>
<keyword evidence="10" id="KW-1185">Reference proteome</keyword>
<dbReference type="PANTHER" id="PTHR43227:SF11">
    <property type="entry name" value="BLL4140 PROTEIN"/>
    <property type="match status" value="1"/>
</dbReference>
<dbReference type="InterPro" id="IPR035906">
    <property type="entry name" value="MetI-like_sf"/>
</dbReference>
<evidence type="ECO:0000256" key="7">
    <source>
        <dbReference type="RuleBase" id="RU363032"/>
    </source>
</evidence>
<dbReference type="EMBL" id="LYPB01000061">
    <property type="protein sequence ID" value="OAS18902.1"/>
    <property type="molecule type" value="Genomic_DNA"/>
</dbReference>
<organism evidence="9 10">
    <name type="scientific">Paenibacillus oryzisoli</name>
    <dbReference type="NCBI Taxonomy" id="1850517"/>
    <lineage>
        <taxon>Bacteria</taxon>
        <taxon>Bacillati</taxon>
        <taxon>Bacillota</taxon>
        <taxon>Bacilli</taxon>
        <taxon>Bacillales</taxon>
        <taxon>Paenibacillaceae</taxon>
        <taxon>Paenibacillus</taxon>
    </lineage>
</organism>
<accession>A0A198ACK7</accession>
<evidence type="ECO:0000256" key="1">
    <source>
        <dbReference type="ARBA" id="ARBA00004651"/>
    </source>
</evidence>
<dbReference type="RefSeq" id="WP_068664057.1">
    <property type="nucleotide sequence ID" value="NZ_LYPB01000061.1"/>
</dbReference>
<dbReference type="SUPFAM" id="SSF161098">
    <property type="entry name" value="MetI-like"/>
    <property type="match status" value="1"/>
</dbReference>
<dbReference type="InterPro" id="IPR000515">
    <property type="entry name" value="MetI-like"/>
</dbReference>
<feature type="transmembrane region" description="Helical" evidence="7">
    <location>
        <begin position="275"/>
        <end position="300"/>
    </location>
</feature>
<feature type="transmembrane region" description="Helical" evidence="7">
    <location>
        <begin position="16"/>
        <end position="36"/>
    </location>
</feature>
<comment type="similarity">
    <text evidence="7">Belongs to the binding-protein-dependent transport system permease family.</text>
</comment>
<comment type="caution">
    <text evidence="9">The sequence shown here is derived from an EMBL/GenBank/DDBJ whole genome shotgun (WGS) entry which is preliminary data.</text>
</comment>
<evidence type="ECO:0000313" key="9">
    <source>
        <dbReference type="EMBL" id="OAS18902.1"/>
    </source>
</evidence>
<dbReference type="CDD" id="cd06261">
    <property type="entry name" value="TM_PBP2"/>
    <property type="match status" value="1"/>
</dbReference>
<feature type="domain" description="ABC transmembrane type-1" evidence="8">
    <location>
        <begin position="81"/>
        <end position="296"/>
    </location>
</feature>
<keyword evidence="9" id="KW-0067">ATP-binding</keyword>
<keyword evidence="4 7" id="KW-0812">Transmembrane</keyword>
<keyword evidence="9" id="KW-0547">Nucleotide-binding</keyword>
<evidence type="ECO:0000256" key="6">
    <source>
        <dbReference type="ARBA" id="ARBA00023136"/>
    </source>
</evidence>
<sequence>MVITNKSPSLRYMKRYWILYVMLVLPMAFFIIFRYIPMGYIQIAFKNYSIVKSPSEMEWAGNNGFEYFIQAFSNRDFLYSLRNTIGLNFLDLLFGFPAPILLAILLNELAFKRFKRFTQTIVYMPHFLSWIIISGMALQLFAPTTGLINILLNKMGFASIPFLNEPGHWVVTYIVLGIWQSCGWNTIIYLAAITGINPELYEASSVDGASRLRNIWHITLPGLRPTIIIMLILSLGRILGSEFDRPYALSNKLVTEVSNVISIFVYNNGIRGLQFSLTTAVGIFQSVVCVIFLFAANALAKKFGERGIW</sequence>
<comment type="subcellular location">
    <subcellularLocation>
        <location evidence="1 7">Cell membrane</location>
        <topology evidence="1 7">Multi-pass membrane protein</topology>
    </subcellularLocation>
</comment>
<feature type="transmembrane region" description="Helical" evidence="7">
    <location>
        <begin position="85"/>
        <end position="106"/>
    </location>
</feature>
<feature type="transmembrane region" description="Helical" evidence="7">
    <location>
        <begin position="127"/>
        <end position="150"/>
    </location>
</feature>
<evidence type="ECO:0000256" key="2">
    <source>
        <dbReference type="ARBA" id="ARBA00022448"/>
    </source>
</evidence>
<dbReference type="OrthoDB" id="9785836at2"/>
<proteinExistence type="inferred from homology"/>
<dbReference type="STRING" id="1850517.A8708_32135"/>
<dbReference type="Gene3D" id="1.10.3720.10">
    <property type="entry name" value="MetI-like"/>
    <property type="match status" value="1"/>
</dbReference>
<dbReference type="Pfam" id="PF00528">
    <property type="entry name" value="BPD_transp_1"/>
    <property type="match status" value="1"/>
</dbReference>
<keyword evidence="2 7" id="KW-0813">Transport</keyword>
<dbReference type="AlphaFoldDB" id="A0A198ACK7"/>
<reference evidence="9 10" key="1">
    <citation type="submission" date="2016-05" db="EMBL/GenBank/DDBJ databases">
        <title>Paenibacillus sp. 1ZS3-15 nov., isolated from the rhizosphere soil.</title>
        <authorList>
            <person name="Zhang X.X."/>
            <person name="Zhang J."/>
        </authorList>
    </citation>
    <scope>NUCLEOTIDE SEQUENCE [LARGE SCALE GENOMIC DNA]</scope>
    <source>
        <strain evidence="9 10">1ZS3-15</strain>
    </source>
</reference>
<keyword evidence="6 7" id="KW-0472">Membrane</keyword>
<evidence type="ECO:0000256" key="5">
    <source>
        <dbReference type="ARBA" id="ARBA00022989"/>
    </source>
</evidence>
<evidence type="ECO:0000256" key="3">
    <source>
        <dbReference type="ARBA" id="ARBA00022475"/>
    </source>
</evidence>
<dbReference type="GO" id="GO:0005886">
    <property type="term" value="C:plasma membrane"/>
    <property type="evidence" value="ECO:0007669"/>
    <property type="project" value="UniProtKB-SubCell"/>
</dbReference>
<evidence type="ECO:0000256" key="4">
    <source>
        <dbReference type="ARBA" id="ARBA00022692"/>
    </source>
</evidence>
<evidence type="ECO:0000313" key="10">
    <source>
        <dbReference type="Proteomes" id="UP000078454"/>
    </source>
</evidence>
<keyword evidence="3" id="KW-1003">Cell membrane</keyword>
<evidence type="ECO:0000259" key="8">
    <source>
        <dbReference type="PROSITE" id="PS50928"/>
    </source>
</evidence>
<dbReference type="GO" id="GO:0055085">
    <property type="term" value="P:transmembrane transport"/>
    <property type="evidence" value="ECO:0007669"/>
    <property type="project" value="InterPro"/>
</dbReference>
<dbReference type="Proteomes" id="UP000078454">
    <property type="component" value="Unassembled WGS sequence"/>
</dbReference>
<gene>
    <name evidence="9" type="ORF">A8708_32135</name>
</gene>
<feature type="transmembrane region" description="Helical" evidence="7">
    <location>
        <begin position="215"/>
        <end position="239"/>
    </location>
</feature>
<dbReference type="InterPro" id="IPR050809">
    <property type="entry name" value="UgpAE/MalFG_permease"/>
</dbReference>
<name>A0A198ACK7_9BACL</name>
<dbReference type="PANTHER" id="PTHR43227">
    <property type="entry name" value="BLL4140 PROTEIN"/>
    <property type="match status" value="1"/>
</dbReference>
<dbReference type="GO" id="GO:0005524">
    <property type="term" value="F:ATP binding"/>
    <property type="evidence" value="ECO:0007669"/>
    <property type="project" value="UniProtKB-KW"/>
</dbReference>
<protein>
    <submittedName>
        <fullName evidence="9">Polysaccharide ABC transporter ATP-binding protein</fullName>
    </submittedName>
</protein>
<keyword evidence="5 7" id="KW-1133">Transmembrane helix</keyword>
<feature type="transmembrane region" description="Helical" evidence="7">
    <location>
        <begin position="170"/>
        <end position="194"/>
    </location>
</feature>